<proteinExistence type="predicted"/>
<evidence type="ECO:0000313" key="2">
    <source>
        <dbReference type="EMBL" id="SDB96813.1"/>
    </source>
</evidence>
<evidence type="ECO:0000259" key="1">
    <source>
        <dbReference type="Pfam" id="PF00550"/>
    </source>
</evidence>
<sequence length="72" mass="8312">MEVTKKLALLEEVMELDEGSLDPDMKLKEIEEYDSMVKLSLIVLMNDEFGKKITVKEINNFVTVRDVIDFMG</sequence>
<feature type="domain" description="Carrier" evidence="1">
    <location>
        <begin position="8"/>
        <end position="70"/>
    </location>
</feature>
<dbReference type="Gene3D" id="1.10.1200.10">
    <property type="entry name" value="ACP-like"/>
    <property type="match status" value="1"/>
</dbReference>
<organism evidence="2 3">
    <name type="scientific">Succiniclasticum ruminis</name>
    <dbReference type="NCBI Taxonomy" id="40841"/>
    <lineage>
        <taxon>Bacteria</taxon>
        <taxon>Bacillati</taxon>
        <taxon>Bacillota</taxon>
        <taxon>Negativicutes</taxon>
        <taxon>Acidaminococcales</taxon>
        <taxon>Acidaminococcaceae</taxon>
        <taxon>Succiniclasticum</taxon>
    </lineage>
</organism>
<accession>A0A1G6HRN7</accession>
<dbReference type="EMBL" id="FMYW01000001">
    <property type="protein sequence ID" value="SDB96813.1"/>
    <property type="molecule type" value="Genomic_DNA"/>
</dbReference>
<dbReference type="RefSeq" id="WP_093728963.1">
    <property type="nucleotide sequence ID" value="NZ_FMYW01000001.1"/>
</dbReference>
<evidence type="ECO:0000313" key="3">
    <source>
        <dbReference type="Proteomes" id="UP000198943"/>
    </source>
</evidence>
<protein>
    <submittedName>
        <fullName evidence="2">Phosphopantetheine attachment site</fullName>
    </submittedName>
</protein>
<gene>
    <name evidence="2" type="ORF">SAMN04487864_101191</name>
</gene>
<dbReference type="Proteomes" id="UP000198943">
    <property type="component" value="Unassembled WGS sequence"/>
</dbReference>
<reference evidence="3" key="1">
    <citation type="submission" date="2016-10" db="EMBL/GenBank/DDBJ databases">
        <authorList>
            <person name="Varghese N."/>
            <person name="Submissions S."/>
        </authorList>
    </citation>
    <scope>NUCLEOTIDE SEQUENCE [LARGE SCALE GENOMIC DNA]</scope>
    <source>
        <strain evidence="3">DSM 11005</strain>
    </source>
</reference>
<dbReference type="InterPro" id="IPR036736">
    <property type="entry name" value="ACP-like_sf"/>
</dbReference>
<dbReference type="SUPFAM" id="SSF47336">
    <property type="entry name" value="ACP-like"/>
    <property type="match status" value="1"/>
</dbReference>
<name>A0A1G6HRN7_9FIRM</name>
<dbReference type="OrthoDB" id="5326335at2"/>
<dbReference type="InterPro" id="IPR009081">
    <property type="entry name" value="PP-bd_ACP"/>
</dbReference>
<dbReference type="AlphaFoldDB" id="A0A1G6HRN7"/>
<dbReference type="Pfam" id="PF00550">
    <property type="entry name" value="PP-binding"/>
    <property type="match status" value="1"/>
</dbReference>
<keyword evidence="3" id="KW-1185">Reference proteome</keyword>